<dbReference type="PANTHER" id="PTHR46743">
    <property type="entry name" value="TEICHOIC ACIDS EXPORT ATP-BINDING PROTEIN TAGH"/>
    <property type="match status" value="1"/>
</dbReference>
<keyword evidence="2" id="KW-0813">Transport</keyword>
<accession>A0ABW5CGN9</accession>
<gene>
    <name evidence="6" type="ORF">ACFSNB_15115</name>
</gene>
<name>A0ABW5CGN9_9PROT</name>
<dbReference type="Gene3D" id="3.40.50.300">
    <property type="entry name" value="P-loop containing nucleotide triphosphate hydrolases"/>
    <property type="match status" value="1"/>
</dbReference>
<dbReference type="InterPro" id="IPR003439">
    <property type="entry name" value="ABC_transporter-like_ATP-bd"/>
</dbReference>
<evidence type="ECO:0000256" key="2">
    <source>
        <dbReference type="ARBA" id="ARBA00022448"/>
    </source>
</evidence>
<dbReference type="EMBL" id="JBHUIY010000037">
    <property type="protein sequence ID" value="MFD2235142.1"/>
    <property type="molecule type" value="Genomic_DNA"/>
</dbReference>
<sequence>MTDPSPSETGGVSEADIAIRAEGVRKVYRCYDSALAPAIEALTGRRRHRERIVLDGIDLTIRRGEVVGILGRNGAGKSTLLKILAGTLERSGGTIEINGRVTAILELGSGFHPDYSGRENILMGGMCLGMSRREVASKLDSIIDFAELREVIDQPFRTYSTGMQARLTFSTAISVDPDILIIDEALSVGDARFQMKCFNAMRRLIEREKTILFVSHDVNSITALCDRAVILDGGRIIFNGIAEEAVSRYHQLLFDPHPVTPPPISSSTGDSLRKAPYHTRYGDGPLQLISWGVQGPQGKTTPSVAVGSRCSLFMTLHCHQDIDAFSAGFVIKDRRGIILWGLNNYTAGSRLFAAKQGELISIRVDCTIRIAPGEYFLTVGTALPDGKRIDFIENAESIKIEGEVSVITDSLVCMDESLHMKISRKT</sequence>
<comment type="similarity">
    <text evidence="1">Belongs to the ABC transporter superfamily.</text>
</comment>
<evidence type="ECO:0000256" key="4">
    <source>
        <dbReference type="ARBA" id="ARBA00022840"/>
    </source>
</evidence>
<dbReference type="PANTHER" id="PTHR46743:SF2">
    <property type="entry name" value="TEICHOIC ACIDS EXPORT ATP-BINDING PROTEIN TAGH"/>
    <property type="match status" value="1"/>
</dbReference>
<dbReference type="CDD" id="cd10147">
    <property type="entry name" value="Wzt_C-like"/>
    <property type="match status" value="1"/>
</dbReference>
<dbReference type="InterPro" id="IPR050683">
    <property type="entry name" value="Bact_Polysacc_Export_ATP-bd"/>
</dbReference>
<evidence type="ECO:0000256" key="3">
    <source>
        <dbReference type="ARBA" id="ARBA00022741"/>
    </source>
</evidence>
<dbReference type="InterPro" id="IPR015860">
    <property type="entry name" value="ABC_transpr_TagH-like"/>
</dbReference>
<dbReference type="GO" id="GO:0005524">
    <property type="term" value="F:ATP binding"/>
    <property type="evidence" value="ECO:0007669"/>
    <property type="project" value="UniProtKB-KW"/>
</dbReference>
<keyword evidence="3" id="KW-0547">Nucleotide-binding</keyword>
<dbReference type="InterPro" id="IPR027417">
    <property type="entry name" value="P-loop_NTPase"/>
</dbReference>
<evidence type="ECO:0000313" key="7">
    <source>
        <dbReference type="Proteomes" id="UP001597296"/>
    </source>
</evidence>
<protein>
    <submittedName>
        <fullName evidence="6">ABC transporter ATP-binding protein</fullName>
    </submittedName>
</protein>
<keyword evidence="4 6" id="KW-0067">ATP-binding</keyword>
<dbReference type="PROSITE" id="PS50893">
    <property type="entry name" value="ABC_TRANSPORTER_2"/>
    <property type="match status" value="1"/>
</dbReference>
<dbReference type="RefSeq" id="WP_377318047.1">
    <property type="nucleotide sequence ID" value="NZ_JBHUIY010000037.1"/>
</dbReference>
<dbReference type="SUPFAM" id="SSF52540">
    <property type="entry name" value="P-loop containing nucleoside triphosphate hydrolases"/>
    <property type="match status" value="1"/>
</dbReference>
<evidence type="ECO:0000256" key="1">
    <source>
        <dbReference type="ARBA" id="ARBA00005417"/>
    </source>
</evidence>
<keyword evidence="7" id="KW-1185">Reference proteome</keyword>
<evidence type="ECO:0000259" key="5">
    <source>
        <dbReference type="PROSITE" id="PS50893"/>
    </source>
</evidence>
<reference evidence="7" key="1">
    <citation type="journal article" date="2019" name="Int. J. Syst. Evol. Microbiol.">
        <title>The Global Catalogue of Microorganisms (GCM) 10K type strain sequencing project: providing services to taxonomists for standard genome sequencing and annotation.</title>
        <authorList>
            <consortium name="The Broad Institute Genomics Platform"/>
            <consortium name="The Broad Institute Genome Sequencing Center for Infectious Disease"/>
            <person name="Wu L."/>
            <person name="Ma J."/>
        </authorList>
    </citation>
    <scope>NUCLEOTIDE SEQUENCE [LARGE SCALE GENOMIC DNA]</scope>
    <source>
        <strain evidence="7">KCTC 15012</strain>
    </source>
</reference>
<dbReference type="Pfam" id="PF00005">
    <property type="entry name" value="ABC_tran"/>
    <property type="match status" value="1"/>
</dbReference>
<dbReference type="Pfam" id="PF14524">
    <property type="entry name" value="Wzt_C"/>
    <property type="match status" value="1"/>
</dbReference>
<comment type="caution">
    <text evidence="6">The sequence shown here is derived from an EMBL/GenBank/DDBJ whole genome shotgun (WGS) entry which is preliminary data.</text>
</comment>
<organism evidence="6 7">
    <name type="scientific">Phaeospirillum tilakii</name>
    <dbReference type="NCBI Taxonomy" id="741673"/>
    <lineage>
        <taxon>Bacteria</taxon>
        <taxon>Pseudomonadati</taxon>
        <taxon>Pseudomonadota</taxon>
        <taxon>Alphaproteobacteria</taxon>
        <taxon>Rhodospirillales</taxon>
        <taxon>Rhodospirillaceae</taxon>
        <taxon>Phaeospirillum</taxon>
    </lineage>
</organism>
<dbReference type="Proteomes" id="UP001597296">
    <property type="component" value="Unassembled WGS sequence"/>
</dbReference>
<dbReference type="InterPro" id="IPR003593">
    <property type="entry name" value="AAA+_ATPase"/>
</dbReference>
<dbReference type="Gene3D" id="2.70.50.60">
    <property type="entry name" value="abc- transporter (atp binding component) like domain"/>
    <property type="match status" value="1"/>
</dbReference>
<dbReference type="SMART" id="SM00382">
    <property type="entry name" value="AAA"/>
    <property type="match status" value="1"/>
</dbReference>
<evidence type="ECO:0000313" key="6">
    <source>
        <dbReference type="EMBL" id="MFD2235142.1"/>
    </source>
</evidence>
<proteinExistence type="inferred from homology"/>
<dbReference type="CDD" id="cd03220">
    <property type="entry name" value="ABC_KpsT_Wzt"/>
    <property type="match status" value="1"/>
</dbReference>
<dbReference type="InterPro" id="IPR029439">
    <property type="entry name" value="Wzt_C"/>
</dbReference>
<feature type="domain" description="ABC transporter" evidence="5">
    <location>
        <begin position="19"/>
        <end position="258"/>
    </location>
</feature>